<sequence length="406" mass="46785">MEQYVKGFTRVLRNIDSANHIAKLISDLESQALSDISPRDKRSLLDFPEDVELDANIRKCTSLSRADLVQRAAHAPEELTAAEIDLVKEHYWLDISPSEDETRIKLNYALCKVSNEHYEGIFNRVKAVRAPFYAQDEAEAIYNAQVEHGRRAMVEYRARVEREAQAQLAKLDARRPWLRRFYEDAQAAGGWGYVQYKDPAAFDSEAQKEQHDSYLSGRALHARIALSFPNRLDVLHAPEFPGWPSGTPDLLLGDDGLPREEGPDVDANLEARFQKLRRRSEGGFRKGVLTNVFLVHDRGTVHTVLGMQGLSDEMWVWAVDPDYEPSPEHHPQYRGYLKVRLQQLVKNFYLARRFRSDEFSMADLWDMARRSRQQMFNSLNEAEFQHFSVDRFLGSLMKGDDTNLLQ</sequence>
<dbReference type="Proteomes" id="UP001433268">
    <property type="component" value="Unassembled WGS sequence"/>
</dbReference>
<gene>
    <name evidence="1" type="ORF">PG997_002309</name>
</gene>
<evidence type="ECO:0000313" key="1">
    <source>
        <dbReference type="EMBL" id="KAK8091948.1"/>
    </source>
</evidence>
<dbReference type="GeneID" id="92039684"/>
<reference evidence="1 2" key="1">
    <citation type="submission" date="2023-01" db="EMBL/GenBank/DDBJ databases">
        <title>Analysis of 21 Apiospora genomes using comparative genomics revels a genus with tremendous synthesis potential of carbohydrate active enzymes and secondary metabolites.</title>
        <authorList>
            <person name="Sorensen T."/>
        </authorList>
    </citation>
    <scope>NUCLEOTIDE SEQUENCE [LARGE SCALE GENOMIC DNA]</scope>
    <source>
        <strain evidence="1 2">CBS 114990</strain>
    </source>
</reference>
<comment type="caution">
    <text evidence="1">The sequence shown here is derived from an EMBL/GenBank/DDBJ whole genome shotgun (WGS) entry which is preliminary data.</text>
</comment>
<proteinExistence type="predicted"/>
<protein>
    <submittedName>
        <fullName evidence="1">Uncharacterized protein</fullName>
    </submittedName>
</protein>
<dbReference type="RefSeq" id="XP_066673920.1">
    <property type="nucleotide sequence ID" value="XM_066806624.1"/>
</dbReference>
<name>A0ABR1X926_9PEZI</name>
<dbReference type="EMBL" id="JAQQWN010000003">
    <property type="protein sequence ID" value="KAK8091948.1"/>
    <property type="molecule type" value="Genomic_DNA"/>
</dbReference>
<evidence type="ECO:0000313" key="2">
    <source>
        <dbReference type="Proteomes" id="UP001433268"/>
    </source>
</evidence>
<accession>A0ABR1X926</accession>
<organism evidence="1 2">
    <name type="scientific">Apiospora hydei</name>
    <dbReference type="NCBI Taxonomy" id="1337664"/>
    <lineage>
        <taxon>Eukaryota</taxon>
        <taxon>Fungi</taxon>
        <taxon>Dikarya</taxon>
        <taxon>Ascomycota</taxon>
        <taxon>Pezizomycotina</taxon>
        <taxon>Sordariomycetes</taxon>
        <taxon>Xylariomycetidae</taxon>
        <taxon>Amphisphaeriales</taxon>
        <taxon>Apiosporaceae</taxon>
        <taxon>Apiospora</taxon>
    </lineage>
</organism>
<keyword evidence="2" id="KW-1185">Reference proteome</keyword>